<gene>
    <name evidence="4" type="ORF">O9X88_25060</name>
</gene>
<comment type="caution">
    <text evidence="4">The sequence shown here is derived from an EMBL/GenBank/DDBJ whole genome shotgun (WGS) entry which is preliminary data.</text>
</comment>
<dbReference type="Pfam" id="PF22725">
    <property type="entry name" value="GFO_IDH_MocA_C3"/>
    <property type="match status" value="1"/>
</dbReference>
<keyword evidence="2" id="KW-0560">Oxidoreductase</keyword>
<dbReference type="PANTHER" id="PTHR42840">
    <property type="entry name" value="NAD(P)-BINDING ROSSMANN-FOLD SUPERFAMILY PROTEIN-RELATED"/>
    <property type="match status" value="1"/>
</dbReference>
<evidence type="ECO:0000256" key="2">
    <source>
        <dbReference type="ARBA" id="ARBA00023002"/>
    </source>
</evidence>
<reference evidence="4" key="1">
    <citation type="submission" date="2022-12" db="EMBL/GenBank/DDBJ databases">
        <title>Draft genome sequences of 22 rhizogenic Agrobacterium biovar 1 strains, the causative agent of hairy root disease.</title>
        <authorList>
            <person name="Kim N."/>
            <person name="Vargas P."/>
            <person name="Rediers H."/>
        </authorList>
    </citation>
    <scope>NUCLEOTIDE SEQUENCE</scope>
    <source>
        <strain evidence="4">ST15.13.006</strain>
    </source>
</reference>
<name>A0A9X3KU02_9HYPH</name>
<accession>A0A9X3KU02</accession>
<sequence length="159" mass="17098">IHDFDTLLWLNPGAKPVEVFAMADALVRPDARDKGFLDTAVVNIRFDNGSIAVAEANFSAMYGYDIRGEVFGSGGMVTMGDVRRSSMTLFDATGVSNDTWRRDTDHFVQAYTAQLASFVEAARRGVVKNAPTGADARNALAIALAAIESVSRKQPVPVS</sequence>
<comment type="similarity">
    <text evidence="1">Belongs to the Gfo/Idh/MocA family.</text>
</comment>
<dbReference type="Gene3D" id="3.30.360.10">
    <property type="entry name" value="Dihydrodipicolinate Reductase, domain 2"/>
    <property type="match status" value="1"/>
</dbReference>
<proteinExistence type="inferred from homology"/>
<feature type="non-terminal residue" evidence="4">
    <location>
        <position position="1"/>
    </location>
</feature>
<evidence type="ECO:0000313" key="4">
    <source>
        <dbReference type="EMBL" id="MCZ7940790.1"/>
    </source>
</evidence>
<dbReference type="InterPro" id="IPR055170">
    <property type="entry name" value="GFO_IDH_MocA-like_dom"/>
</dbReference>
<dbReference type="GO" id="GO:0016491">
    <property type="term" value="F:oxidoreductase activity"/>
    <property type="evidence" value="ECO:0007669"/>
    <property type="project" value="UniProtKB-KW"/>
</dbReference>
<feature type="domain" description="GFO/IDH/MocA-like oxidoreductase" evidence="3">
    <location>
        <begin position="1"/>
        <end position="77"/>
    </location>
</feature>
<dbReference type="Proteomes" id="UP001151018">
    <property type="component" value="Unassembled WGS sequence"/>
</dbReference>
<protein>
    <submittedName>
        <fullName evidence="4">Gfo/Idh/MocA family oxidoreductase</fullName>
    </submittedName>
</protein>
<dbReference type="AlphaFoldDB" id="A0A9X3KU02"/>
<dbReference type="PANTHER" id="PTHR42840:SF3">
    <property type="entry name" value="BINDING ROSSMANN FOLD OXIDOREDUCTASE, PUTATIVE (AFU_ORTHOLOGUE AFUA_2G10240)-RELATED"/>
    <property type="match status" value="1"/>
</dbReference>
<organism evidence="4 5">
    <name type="scientific">Agrobacterium salinitolerans</name>
    <dbReference type="NCBI Taxonomy" id="1183413"/>
    <lineage>
        <taxon>Bacteria</taxon>
        <taxon>Pseudomonadati</taxon>
        <taxon>Pseudomonadota</taxon>
        <taxon>Alphaproteobacteria</taxon>
        <taxon>Hyphomicrobiales</taxon>
        <taxon>Rhizobiaceae</taxon>
        <taxon>Rhizobium/Agrobacterium group</taxon>
        <taxon>Agrobacterium</taxon>
    </lineage>
</organism>
<evidence type="ECO:0000256" key="1">
    <source>
        <dbReference type="ARBA" id="ARBA00010928"/>
    </source>
</evidence>
<dbReference type="EMBL" id="JAPZLR010000060">
    <property type="protein sequence ID" value="MCZ7940790.1"/>
    <property type="molecule type" value="Genomic_DNA"/>
</dbReference>
<dbReference type="RefSeq" id="WP_269835445.1">
    <property type="nucleotide sequence ID" value="NZ_JAPZLR010000060.1"/>
</dbReference>
<evidence type="ECO:0000259" key="3">
    <source>
        <dbReference type="Pfam" id="PF22725"/>
    </source>
</evidence>
<dbReference type="SUPFAM" id="SSF55347">
    <property type="entry name" value="Glyceraldehyde-3-phosphate dehydrogenase-like, C-terminal domain"/>
    <property type="match status" value="1"/>
</dbReference>
<evidence type="ECO:0000313" key="5">
    <source>
        <dbReference type="Proteomes" id="UP001151018"/>
    </source>
</evidence>